<comment type="caution">
    <text evidence="3">The sequence shown here is derived from an EMBL/GenBank/DDBJ whole genome shotgun (WGS) entry which is preliminary data.</text>
</comment>
<evidence type="ECO:0000313" key="3">
    <source>
        <dbReference type="EMBL" id="CVI54687.1"/>
    </source>
</evidence>
<evidence type="ECO:0000313" key="4">
    <source>
        <dbReference type="Proteomes" id="UP000192140"/>
    </source>
</evidence>
<feature type="domain" description="Protein NO VEIN C-terminal" evidence="2">
    <location>
        <begin position="217"/>
        <end position="305"/>
    </location>
</feature>
<name>A0A1S7TJA8_9HYPH</name>
<accession>A0A1S7TJA8</accession>
<dbReference type="EMBL" id="FCNP01000004">
    <property type="protein sequence ID" value="CVI54687.1"/>
    <property type="molecule type" value="Genomic_DNA"/>
</dbReference>
<dbReference type="AlphaFoldDB" id="A0A1S7TJA8"/>
<evidence type="ECO:0000259" key="2">
    <source>
        <dbReference type="Pfam" id="PF13020"/>
    </source>
</evidence>
<proteinExistence type="predicted"/>
<dbReference type="Proteomes" id="UP000192140">
    <property type="component" value="Unassembled WGS sequence"/>
</dbReference>
<keyword evidence="4" id="KW-1185">Reference proteome</keyword>
<protein>
    <recommendedName>
        <fullName evidence="2">Protein NO VEIN C-terminal domain-containing protein</fullName>
    </recommendedName>
</protein>
<sequence length="349" mass="39126">MPDIIVFHTAWMAKYDGDRASLSAGGFKFAAENGYGHEILNFRNIDGMCYGYVPPTGNLHLEKHFDVPRHAEKLEGATVVWTAPHPEQGGRAVTGVWYNATVFREVQHPKGKLARRRLIDGEAASFLCTAKAENCVRLDPDARPIFVRPGQPRNGQSWPGQQKVFYPKPGSPALKLLNKILKNIDLGETSTDRRSGSTPNAKRSGWQADVERRRRIEEAAVLAVGSKLERLGFTIESVEKENLGYDLVATRDEEILHIEVKGRSGSDVSAELTVNEFDCLKNYQSQRNPNAHYRIAIVTDALNKPIINEFVMVRGQKSQWCTLDGRLRLDFEERMAARLTSALNLETPE</sequence>
<dbReference type="RefSeq" id="WP_080851457.1">
    <property type="nucleotide sequence ID" value="NZ_LT009775.1"/>
</dbReference>
<dbReference type="InterPro" id="IPR024975">
    <property type="entry name" value="NOV_C"/>
</dbReference>
<evidence type="ECO:0000256" key="1">
    <source>
        <dbReference type="SAM" id="MobiDB-lite"/>
    </source>
</evidence>
<gene>
    <name evidence="3" type="ORF">AGR7A_Cc120201</name>
</gene>
<organism evidence="3 4">
    <name type="scientific">Agrobacterium deltaense NCPPB 1641</name>
    <dbReference type="NCBI Taxonomy" id="1183425"/>
    <lineage>
        <taxon>Bacteria</taxon>
        <taxon>Pseudomonadati</taxon>
        <taxon>Pseudomonadota</taxon>
        <taxon>Alphaproteobacteria</taxon>
        <taxon>Hyphomicrobiales</taxon>
        <taxon>Rhizobiaceae</taxon>
        <taxon>Rhizobium/Agrobacterium group</taxon>
        <taxon>Agrobacterium</taxon>
    </lineage>
</organism>
<reference evidence="3" key="1">
    <citation type="submission" date="2016-01" db="EMBL/GenBank/DDBJ databases">
        <authorList>
            <person name="Regsiter A."/>
            <person name="william w."/>
        </authorList>
    </citation>
    <scope>NUCLEOTIDE SEQUENCE</scope>
    <source>
        <strain evidence="3">NCPPB 1641</strain>
    </source>
</reference>
<feature type="region of interest" description="Disordered" evidence="1">
    <location>
        <begin position="188"/>
        <end position="208"/>
    </location>
</feature>
<dbReference type="Pfam" id="PF13020">
    <property type="entry name" value="NOV_C"/>
    <property type="match status" value="1"/>
</dbReference>